<dbReference type="InterPro" id="IPR013780">
    <property type="entry name" value="Glyco_hydro_b"/>
</dbReference>
<keyword evidence="1" id="KW-0472">Membrane</keyword>
<keyword evidence="1" id="KW-0812">Transmembrane</keyword>
<dbReference type="OrthoDB" id="9806701at2"/>
<dbReference type="AlphaFoldDB" id="A0A4Y8LQP1"/>
<feature type="transmembrane region" description="Helical" evidence="1">
    <location>
        <begin position="7"/>
        <end position="26"/>
    </location>
</feature>
<gene>
    <name evidence="3" type="ORF">E2980_18355</name>
</gene>
<evidence type="ECO:0000313" key="4">
    <source>
        <dbReference type="Proteomes" id="UP000297900"/>
    </source>
</evidence>
<proteinExistence type="predicted"/>
<name>A0A4Y8LQP1_9BACL</name>
<comment type="caution">
    <text evidence="3">The sequence shown here is derived from an EMBL/GenBank/DDBJ whole genome shotgun (WGS) entry which is preliminary data.</text>
</comment>
<keyword evidence="1" id="KW-1133">Transmembrane helix</keyword>
<dbReference type="PANTHER" id="PTHR42767:SF1">
    <property type="entry name" value="ENDO-BETA-1,6-GALACTANASE-LIKE DOMAIN-CONTAINING PROTEIN"/>
    <property type="match status" value="1"/>
</dbReference>
<dbReference type="InterPro" id="IPR039743">
    <property type="entry name" value="6GAL/EXGAL"/>
</dbReference>
<organism evidence="3 4">
    <name type="scientific">Cohnella luojiensis</name>
    <dbReference type="NCBI Taxonomy" id="652876"/>
    <lineage>
        <taxon>Bacteria</taxon>
        <taxon>Bacillati</taxon>
        <taxon>Bacillota</taxon>
        <taxon>Bacilli</taxon>
        <taxon>Bacillales</taxon>
        <taxon>Paenibacillaceae</taxon>
        <taxon>Cohnella</taxon>
    </lineage>
</organism>
<accession>A0A4Y8LQP1</accession>
<evidence type="ECO:0000256" key="1">
    <source>
        <dbReference type="SAM" id="Phobius"/>
    </source>
</evidence>
<dbReference type="InterPro" id="IPR039514">
    <property type="entry name" value="6GAL-like"/>
</dbReference>
<dbReference type="PANTHER" id="PTHR42767">
    <property type="entry name" value="ENDO-BETA-1,6-GALACTANASE"/>
    <property type="match status" value="1"/>
</dbReference>
<dbReference type="RefSeq" id="WP_135153696.1">
    <property type="nucleotide sequence ID" value="NZ_SOMN01000032.1"/>
</dbReference>
<dbReference type="GO" id="GO:0004553">
    <property type="term" value="F:hydrolase activity, hydrolyzing O-glycosyl compounds"/>
    <property type="evidence" value="ECO:0007669"/>
    <property type="project" value="InterPro"/>
</dbReference>
<dbReference type="Gene3D" id="2.60.40.1180">
    <property type="entry name" value="Golgi alpha-mannosidase II"/>
    <property type="match status" value="1"/>
</dbReference>
<reference evidence="3 4" key="1">
    <citation type="submission" date="2019-03" db="EMBL/GenBank/DDBJ databases">
        <title>Cohnella endophytica sp. nov., a novel endophytic bacterium isolated from bark of Sonneratia apetala.</title>
        <authorList>
            <person name="Tuo L."/>
        </authorList>
    </citation>
    <scope>NUCLEOTIDE SEQUENCE [LARGE SCALE GENOMIC DNA]</scope>
    <source>
        <strain evidence="3 4">CCTCC AB 208254</strain>
    </source>
</reference>
<evidence type="ECO:0000313" key="3">
    <source>
        <dbReference type="EMBL" id="TFE23644.1"/>
    </source>
</evidence>
<dbReference type="SUPFAM" id="SSF51445">
    <property type="entry name" value="(Trans)glycosidases"/>
    <property type="match status" value="1"/>
</dbReference>
<protein>
    <recommendedName>
        <fullName evidence="2">Endo-beta-1,6-galactanase-like domain-containing protein</fullName>
    </recommendedName>
</protein>
<feature type="domain" description="Endo-beta-1,6-galactanase-like" evidence="2">
    <location>
        <begin position="44"/>
        <end position="259"/>
    </location>
</feature>
<dbReference type="Gene3D" id="3.20.20.80">
    <property type="entry name" value="Glycosidases"/>
    <property type="match status" value="1"/>
</dbReference>
<dbReference type="Proteomes" id="UP000297900">
    <property type="component" value="Unassembled WGS sequence"/>
</dbReference>
<dbReference type="InterPro" id="IPR017853">
    <property type="entry name" value="GH"/>
</dbReference>
<dbReference type="Pfam" id="PF14587">
    <property type="entry name" value="Glyco_hydr_30_2"/>
    <property type="match status" value="1"/>
</dbReference>
<evidence type="ECO:0000259" key="2">
    <source>
        <dbReference type="Pfam" id="PF14587"/>
    </source>
</evidence>
<dbReference type="EMBL" id="SOMN01000032">
    <property type="protein sequence ID" value="TFE23644.1"/>
    <property type="molecule type" value="Genomic_DNA"/>
</dbReference>
<keyword evidence="4" id="KW-1185">Reference proteome</keyword>
<sequence length="491" mass="55065">MRKRRIFIFGIALICGMVGGGVYMWGQGEGQKGPSKAKAFETEAIELRLQEGYEGFEGWGTSLAWWGHALGGWKDQAQVQNVMDLHFDPVKGLGLNIVRYNIGGGENPAYHTMRPGGDIPGFQPEEGRWDWEADANQRAILQGAIKRGVNLAEAFSNSPPYWMTISGSVTGAENGGNNLREDSYEAFADYLTEVVKYYRDHWGITFRSLDPLNEPSSNWWIKGNGQEGSHFDSGKQAEIIRKTADSLRSKGLTGTIVSAPDNNSIDETIGSIEAYDDATLQAIGQINVHSYNGTKMKELRALAEQKEKRLWMSEYGTGGSASHSHEDMTSVMELAARIMSDLKFMQPKAWIYWQAVEDEGANNNWGFIHANFIGDENYELTKQYYTMAQFSKFIRPGSLIAPTMDDQTLAAYDPEAKQLSVIIRNGWIDRKMVIDLTPYRFENAQAEAYRTSSTENLQQLTAIPLYENGFEVEFVENSITTVIMKEIELKP</sequence>